<evidence type="ECO:0000256" key="6">
    <source>
        <dbReference type="ARBA" id="ARBA00049024"/>
    </source>
</evidence>
<dbReference type="UniPathway" id="UPA00098">
    <property type="reaction ID" value="UER00360"/>
</dbReference>
<proteinExistence type="inferred from homology"/>
<dbReference type="CDD" id="cd07079">
    <property type="entry name" value="ALDH_F18-19_ProA-GPR"/>
    <property type="match status" value="1"/>
</dbReference>
<evidence type="ECO:0000256" key="2">
    <source>
        <dbReference type="ARBA" id="ARBA00022605"/>
    </source>
</evidence>
<dbReference type="PROSITE" id="PS01223">
    <property type="entry name" value="PROA"/>
    <property type="match status" value="1"/>
</dbReference>
<dbReference type="STRING" id="31964.CMS1812"/>
<evidence type="ECO:0000256" key="3">
    <source>
        <dbReference type="ARBA" id="ARBA00022650"/>
    </source>
</evidence>
<dbReference type="PANTHER" id="PTHR11063:SF8">
    <property type="entry name" value="DELTA-1-PYRROLINE-5-CARBOXYLATE SYNTHASE"/>
    <property type="match status" value="1"/>
</dbReference>
<keyword evidence="2 7" id="KW-0028">Amino-acid biosynthesis</keyword>
<dbReference type="NCBIfam" id="NF001221">
    <property type="entry name" value="PRK00197.1"/>
    <property type="match status" value="1"/>
</dbReference>
<gene>
    <name evidence="7 9" type="primary">proA</name>
    <name evidence="9" type="ordered locus">CMS1812</name>
</gene>
<dbReference type="GO" id="GO:0005737">
    <property type="term" value="C:cytoplasm"/>
    <property type="evidence" value="ECO:0007669"/>
    <property type="project" value="UniProtKB-SubCell"/>
</dbReference>
<dbReference type="InterPro" id="IPR016162">
    <property type="entry name" value="Ald_DH_N"/>
</dbReference>
<dbReference type="NCBIfam" id="TIGR00407">
    <property type="entry name" value="proA"/>
    <property type="match status" value="1"/>
</dbReference>
<comment type="pathway">
    <text evidence="1 7">Amino-acid biosynthesis; L-proline biosynthesis; L-glutamate 5-semialdehyde from L-glutamate: step 2/2.</text>
</comment>
<dbReference type="InterPro" id="IPR012134">
    <property type="entry name" value="Glu-5-SA_DH"/>
</dbReference>
<dbReference type="HOGENOM" id="CLU_030231_0_0_11"/>
<evidence type="ECO:0000313" key="9">
    <source>
        <dbReference type="EMBL" id="CAQ01917.1"/>
    </source>
</evidence>
<dbReference type="PANTHER" id="PTHR11063">
    <property type="entry name" value="GLUTAMATE SEMIALDEHYDE DEHYDROGENASE"/>
    <property type="match status" value="1"/>
</dbReference>
<sequence>MSTVAAGGLPRLPVMPSNAPGASAVVPAIPSSPAEALPTEALERILEAVRTASTSLAASTSGQRDAALDAVSTALVSAADRIVDANADDLAAGRESGLAAGLLDRLTLDARRVASLADAVAGIRSLDDPLGHVVRGRTLPNGLLLSQVRVPFGVVGAIYEARPNVTVDIAALALKSGNAVVLRGGSAALRTNAVLVDVMRAALEGSGLPADALQTIDAHGRAGATRLMRARGLVDVLVPRGSADLIRTVVEESTVPVIETGAGVVHVYLDASADARMAVDIAVDAKVSRPSVCNAMETLLVHRDAAPRILPAVLDALRDRGVTVHGDAAVRELWPDAVPATDADWAAEYLSLDVAVRVVDSVEDAVAHIARWSTHHTESIVTSDLAVAERFLAAVDSAVVMVNASTRFTDGSEFGFGAEVGISTQKLHARGPMGLQELTSTKWIVRGSGQIRG</sequence>
<dbReference type="EMBL" id="AM849034">
    <property type="protein sequence ID" value="CAQ01917.1"/>
    <property type="molecule type" value="Genomic_DNA"/>
</dbReference>
<dbReference type="GO" id="GO:0050661">
    <property type="term" value="F:NADP binding"/>
    <property type="evidence" value="ECO:0007669"/>
    <property type="project" value="InterPro"/>
</dbReference>
<dbReference type="Proteomes" id="UP000001318">
    <property type="component" value="Chromosome"/>
</dbReference>
<dbReference type="FunFam" id="3.40.309.10:FF:000006">
    <property type="entry name" value="Gamma-glutamyl phosphate reductase"/>
    <property type="match status" value="1"/>
</dbReference>
<evidence type="ECO:0000256" key="4">
    <source>
        <dbReference type="ARBA" id="ARBA00022857"/>
    </source>
</evidence>
<dbReference type="InterPro" id="IPR016161">
    <property type="entry name" value="Ald_DH/histidinol_DH"/>
</dbReference>
<dbReference type="KEGG" id="cms:CMS1812"/>
<dbReference type="eggNOG" id="COG0014">
    <property type="taxonomic scope" value="Bacteria"/>
</dbReference>
<dbReference type="SUPFAM" id="SSF53720">
    <property type="entry name" value="ALDH-like"/>
    <property type="match status" value="1"/>
</dbReference>
<dbReference type="Gene3D" id="3.40.309.10">
    <property type="entry name" value="Aldehyde Dehydrogenase, Chain A, domain 2"/>
    <property type="match status" value="1"/>
</dbReference>
<keyword evidence="7" id="KW-0963">Cytoplasm</keyword>
<evidence type="ECO:0000313" key="10">
    <source>
        <dbReference type="Proteomes" id="UP000001318"/>
    </source>
</evidence>
<comment type="catalytic activity">
    <reaction evidence="6 7">
        <text>L-glutamate 5-semialdehyde + phosphate + NADP(+) = L-glutamyl 5-phosphate + NADPH + H(+)</text>
        <dbReference type="Rhea" id="RHEA:19541"/>
        <dbReference type="ChEBI" id="CHEBI:15378"/>
        <dbReference type="ChEBI" id="CHEBI:43474"/>
        <dbReference type="ChEBI" id="CHEBI:57783"/>
        <dbReference type="ChEBI" id="CHEBI:58066"/>
        <dbReference type="ChEBI" id="CHEBI:58274"/>
        <dbReference type="ChEBI" id="CHEBI:58349"/>
        <dbReference type="EC" id="1.2.1.41"/>
    </reaction>
</comment>
<keyword evidence="5 7" id="KW-0560">Oxidoreductase</keyword>
<organism evidence="9 10">
    <name type="scientific">Clavibacter sepedonicus</name>
    <name type="common">Clavibacter michiganensis subsp. sepedonicus</name>
    <dbReference type="NCBI Taxonomy" id="31964"/>
    <lineage>
        <taxon>Bacteria</taxon>
        <taxon>Bacillati</taxon>
        <taxon>Actinomycetota</taxon>
        <taxon>Actinomycetes</taxon>
        <taxon>Micrococcales</taxon>
        <taxon>Microbacteriaceae</taxon>
        <taxon>Clavibacter</taxon>
    </lineage>
</organism>
<name>B0RDG1_CLASE</name>
<dbReference type="HAMAP" id="MF_00412">
    <property type="entry name" value="ProA"/>
    <property type="match status" value="1"/>
</dbReference>
<protein>
    <recommendedName>
        <fullName evidence="7">Gamma-glutamyl phosphate reductase</fullName>
        <shortName evidence="7">GPR</shortName>
        <ecNumber evidence="7">1.2.1.41</ecNumber>
    </recommendedName>
    <alternativeName>
        <fullName evidence="7">Glutamate-5-semialdehyde dehydrogenase</fullName>
    </alternativeName>
    <alternativeName>
        <fullName evidence="7">Glutamyl-gamma-semialdehyde dehydrogenase</fullName>
        <shortName evidence="7">GSA dehydrogenase</shortName>
    </alternativeName>
</protein>
<reference evidence="9 10" key="1">
    <citation type="journal article" date="2008" name="J. Bacteriol.">
        <title>Genome of the actinomycete plant pathogen Clavibacter michiganensis subsp. sepedonicus suggests recent niche adaptation.</title>
        <authorList>
            <person name="Bentley S.D."/>
            <person name="Corton C."/>
            <person name="Brown S.E."/>
            <person name="Barron A."/>
            <person name="Clark L."/>
            <person name="Doggett J."/>
            <person name="Harris B."/>
            <person name="Ormond D."/>
            <person name="Quail M.A."/>
            <person name="May G."/>
            <person name="Francis D."/>
            <person name="Knudson D."/>
            <person name="Parkhill J."/>
            <person name="Ishimaru C.A."/>
        </authorList>
    </citation>
    <scope>NUCLEOTIDE SEQUENCE [LARGE SCALE GENOMIC DNA]</scope>
    <source>
        <strain evidence="10">ATCC 33113 / DSM 20744 / JCM 9667 / LMG 2889 / ICMP 2535 / C-1</strain>
    </source>
</reference>
<dbReference type="PIRSF" id="PIRSF000151">
    <property type="entry name" value="GPR"/>
    <property type="match status" value="1"/>
</dbReference>
<dbReference type="AlphaFoldDB" id="B0RDG1"/>
<comment type="similarity">
    <text evidence="7">Belongs to the gamma-glutamyl phosphate reductase family.</text>
</comment>
<keyword evidence="4 7" id="KW-0521">NADP</keyword>
<comment type="function">
    <text evidence="7">Catalyzes the NADPH-dependent reduction of L-glutamate 5-phosphate into L-glutamate 5-semialdehyde and phosphate. The product spontaneously undergoes cyclization to form 1-pyrroline-5-carboxylate.</text>
</comment>
<evidence type="ECO:0000256" key="7">
    <source>
        <dbReference type="HAMAP-Rule" id="MF_00412"/>
    </source>
</evidence>
<comment type="subcellular location">
    <subcellularLocation>
        <location evidence="7">Cytoplasm</location>
    </subcellularLocation>
</comment>
<dbReference type="Pfam" id="PF00171">
    <property type="entry name" value="Aldedh"/>
    <property type="match status" value="1"/>
</dbReference>
<dbReference type="InterPro" id="IPR015590">
    <property type="entry name" value="Aldehyde_DH_dom"/>
</dbReference>
<dbReference type="Gene3D" id="3.40.605.10">
    <property type="entry name" value="Aldehyde Dehydrogenase, Chain A, domain 1"/>
    <property type="match status" value="1"/>
</dbReference>
<keyword evidence="10" id="KW-1185">Reference proteome</keyword>
<feature type="domain" description="Aldehyde dehydrogenase" evidence="8">
    <location>
        <begin position="39"/>
        <end position="319"/>
    </location>
</feature>
<evidence type="ECO:0000256" key="1">
    <source>
        <dbReference type="ARBA" id="ARBA00004985"/>
    </source>
</evidence>
<dbReference type="InterPro" id="IPR000965">
    <property type="entry name" value="GPR_dom"/>
</dbReference>
<accession>B0RDG1</accession>
<dbReference type="InterPro" id="IPR020593">
    <property type="entry name" value="G-glutamylP_reductase_CS"/>
</dbReference>
<dbReference type="GO" id="GO:0004350">
    <property type="term" value="F:glutamate-5-semialdehyde dehydrogenase activity"/>
    <property type="evidence" value="ECO:0007669"/>
    <property type="project" value="UniProtKB-UniRule"/>
</dbReference>
<dbReference type="GO" id="GO:0055129">
    <property type="term" value="P:L-proline biosynthetic process"/>
    <property type="evidence" value="ECO:0007669"/>
    <property type="project" value="UniProtKB-UniRule"/>
</dbReference>
<dbReference type="InterPro" id="IPR016163">
    <property type="entry name" value="Ald_DH_C"/>
</dbReference>
<evidence type="ECO:0000259" key="8">
    <source>
        <dbReference type="Pfam" id="PF00171"/>
    </source>
</evidence>
<dbReference type="EC" id="1.2.1.41" evidence="7"/>
<evidence type="ECO:0000256" key="5">
    <source>
        <dbReference type="ARBA" id="ARBA00023002"/>
    </source>
</evidence>
<keyword evidence="3 7" id="KW-0641">Proline biosynthesis</keyword>